<accession>A0AAW3VB99</accession>
<dbReference type="Proteomes" id="UP000548425">
    <property type="component" value="Unassembled WGS sequence"/>
</dbReference>
<proteinExistence type="predicted"/>
<gene>
    <name evidence="1" type="ORF">HNP34_000479</name>
</gene>
<reference evidence="1 2" key="1">
    <citation type="submission" date="2020-08" db="EMBL/GenBank/DDBJ databases">
        <title>Functional genomics of gut bacteria from endangered species of beetles.</title>
        <authorList>
            <person name="Carlos-Shanley C."/>
        </authorList>
    </citation>
    <scope>NUCLEOTIDE SEQUENCE [LARGE SCALE GENOMIC DNA]</scope>
    <source>
        <strain evidence="1 2">S00127</strain>
    </source>
</reference>
<dbReference type="AlphaFoldDB" id="A0AAW3VB99"/>
<dbReference type="EMBL" id="JACHLA010000002">
    <property type="protein sequence ID" value="MBB6362383.1"/>
    <property type="molecule type" value="Genomic_DNA"/>
</dbReference>
<evidence type="ECO:0008006" key="3">
    <source>
        <dbReference type="Google" id="ProtNLM"/>
    </source>
</evidence>
<name>A0AAW3VB99_ACILW</name>
<sequence length="234" mass="27816">MENSFRKTKGKHGYEITEIILPDRVVRRKYFYKRKQAYRVLLKTRLSNRLAGYALIEKDIRNIKSWLKHIDNMFGDGKKEGIIIASDREKFNIIKGLYIAFLASYGKCFTNCKGRNAKLEKVNLEEQYHHLHDELMRQRHNYVAHSGDDKVETADIALVFPQQKNALNRMDLFTELSQPDYMGKFYDMELLRLVEHIHKIVENKINELTNKIMNEEVFTEIPEYWIRKGKTSLR</sequence>
<organism evidence="1 2">
    <name type="scientific">Acinetobacter lwoffii</name>
    <dbReference type="NCBI Taxonomy" id="28090"/>
    <lineage>
        <taxon>Bacteria</taxon>
        <taxon>Pseudomonadati</taxon>
        <taxon>Pseudomonadota</taxon>
        <taxon>Gammaproteobacteria</taxon>
        <taxon>Moraxellales</taxon>
        <taxon>Moraxellaceae</taxon>
        <taxon>Acinetobacter</taxon>
    </lineage>
</organism>
<evidence type="ECO:0000313" key="1">
    <source>
        <dbReference type="EMBL" id="MBB6362383.1"/>
    </source>
</evidence>
<protein>
    <recommendedName>
        <fullName evidence="3">Cthe-2314-like HEPN domain-containing protein</fullName>
    </recommendedName>
</protein>
<dbReference type="RefSeq" id="WP_184412514.1">
    <property type="nucleotide sequence ID" value="NZ_JACHLA010000002.1"/>
</dbReference>
<comment type="caution">
    <text evidence="1">The sequence shown here is derived from an EMBL/GenBank/DDBJ whole genome shotgun (WGS) entry which is preliminary data.</text>
</comment>
<evidence type="ECO:0000313" key="2">
    <source>
        <dbReference type="Proteomes" id="UP000548425"/>
    </source>
</evidence>